<dbReference type="GO" id="GO:0019843">
    <property type="term" value="F:rRNA binding"/>
    <property type="evidence" value="ECO:0007669"/>
    <property type="project" value="UniProtKB-UniRule"/>
</dbReference>
<keyword evidence="9" id="KW-0150">Chloroplast</keyword>
<evidence type="ECO:0000256" key="4">
    <source>
        <dbReference type="ARBA" id="ARBA00022980"/>
    </source>
</evidence>
<organism evidence="9">
    <name type="scientific">Flabellia petiolata</name>
    <dbReference type="NCBI Taxonomy" id="189428"/>
    <lineage>
        <taxon>Eukaryota</taxon>
        <taxon>Viridiplantae</taxon>
        <taxon>Chlorophyta</taxon>
        <taxon>core chlorophytes</taxon>
        <taxon>Ulvophyceae</taxon>
        <taxon>TCBD clade</taxon>
        <taxon>Bryopsidales</taxon>
        <taxon>Halimedineae</taxon>
        <taxon>Halimedaceae</taxon>
        <taxon>Udoteae</taxon>
        <taxon>Flabellia</taxon>
    </lineage>
</organism>
<evidence type="ECO:0000256" key="3">
    <source>
        <dbReference type="ARBA" id="ARBA00022884"/>
    </source>
</evidence>
<keyword evidence="5 7" id="KW-0687">Ribonucleoprotein</keyword>
<dbReference type="Pfam" id="PF00189">
    <property type="entry name" value="Ribosomal_S3_C"/>
    <property type="match status" value="1"/>
</dbReference>
<evidence type="ECO:0000313" key="9">
    <source>
        <dbReference type="EMBL" id="AYC63936.1"/>
    </source>
</evidence>
<dbReference type="Gene3D" id="3.30.1140.32">
    <property type="entry name" value="Ribosomal protein S3, C-terminal domain"/>
    <property type="match status" value="1"/>
</dbReference>
<keyword evidence="2 7" id="KW-0699">rRNA-binding</keyword>
<dbReference type="InterPro" id="IPR009019">
    <property type="entry name" value="KH_sf_prok-type"/>
</dbReference>
<dbReference type="HAMAP" id="MF_01309_B">
    <property type="entry name" value="Ribosomal_uS3_B"/>
    <property type="match status" value="1"/>
</dbReference>
<dbReference type="GO" id="GO:0022627">
    <property type="term" value="C:cytosolic small ribosomal subunit"/>
    <property type="evidence" value="ECO:0007669"/>
    <property type="project" value="TreeGrafter"/>
</dbReference>
<dbReference type="InterPro" id="IPR004044">
    <property type="entry name" value="KH_dom_type_2"/>
</dbReference>
<reference evidence="9" key="1">
    <citation type="submission" date="2018-07" db="EMBL/GenBank/DDBJ databases">
        <authorList>
            <person name="Quirk P.G."/>
            <person name="Krulwich T.A."/>
        </authorList>
    </citation>
    <scope>NUCLEOTIDE SEQUENCE</scope>
</reference>
<comment type="subcellular location">
    <subcellularLocation>
        <location evidence="7">Plastid</location>
        <location evidence="7">Chloroplast</location>
    </subcellularLocation>
</comment>
<dbReference type="FunFam" id="3.30.300.20:FF:000001">
    <property type="entry name" value="30S ribosomal protein S3"/>
    <property type="match status" value="1"/>
</dbReference>
<dbReference type="Gene3D" id="3.30.300.20">
    <property type="match status" value="1"/>
</dbReference>
<dbReference type="GO" id="GO:0003735">
    <property type="term" value="F:structural constituent of ribosome"/>
    <property type="evidence" value="ECO:0007669"/>
    <property type="project" value="InterPro"/>
</dbReference>
<name>A0A386AX55_9CHLO</name>
<evidence type="ECO:0000256" key="5">
    <source>
        <dbReference type="ARBA" id="ARBA00023274"/>
    </source>
</evidence>
<dbReference type="PANTHER" id="PTHR11760:SF19">
    <property type="entry name" value="SMALL RIBOSOMAL SUBUNIT PROTEIN US3C"/>
    <property type="match status" value="1"/>
</dbReference>
<dbReference type="NCBIfam" id="TIGR01009">
    <property type="entry name" value="rpsC_bact"/>
    <property type="match status" value="1"/>
</dbReference>
<evidence type="ECO:0000259" key="8">
    <source>
        <dbReference type="PROSITE" id="PS50823"/>
    </source>
</evidence>
<protein>
    <recommendedName>
        <fullName evidence="6 7">Small ribosomal subunit protein uS3c</fullName>
    </recommendedName>
</protein>
<keyword evidence="9" id="KW-0934">Plastid</keyword>
<dbReference type="PROSITE" id="PS50823">
    <property type="entry name" value="KH_TYPE_2"/>
    <property type="match status" value="1"/>
</dbReference>
<accession>A0A386AX55</accession>
<proteinExistence type="inferred from homology"/>
<comment type="similarity">
    <text evidence="1 7">Belongs to the universal ribosomal protein uS3 family.</text>
</comment>
<keyword evidence="4 7" id="KW-0689">Ribosomal protein</keyword>
<evidence type="ECO:0000256" key="2">
    <source>
        <dbReference type="ARBA" id="ARBA00022730"/>
    </source>
</evidence>
<dbReference type="InterPro" id="IPR057258">
    <property type="entry name" value="Ribosomal_uS3"/>
</dbReference>
<dbReference type="AlphaFoldDB" id="A0A386AX55"/>
<evidence type="ECO:0000256" key="1">
    <source>
        <dbReference type="ARBA" id="ARBA00010761"/>
    </source>
</evidence>
<dbReference type="CDD" id="cd02412">
    <property type="entry name" value="KH-II_30S_S3"/>
    <property type="match status" value="1"/>
</dbReference>
<comment type="subunit">
    <text evidence="7">Part of the 30S ribosomal subunit.</text>
</comment>
<dbReference type="InterPro" id="IPR036419">
    <property type="entry name" value="Ribosomal_S3_C_sf"/>
</dbReference>
<gene>
    <name evidence="7 9" type="primary">rps3</name>
</gene>
<dbReference type="SUPFAM" id="SSF54821">
    <property type="entry name" value="Ribosomal protein S3 C-terminal domain"/>
    <property type="match status" value="1"/>
</dbReference>
<dbReference type="SUPFAM" id="SSF54814">
    <property type="entry name" value="Prokaryotic type KH domain (KH-domain type II)"/>
    <property type="match status" value="1"/>
</dbReference>
<dbReference type="PANTHER" id="PTHR11760">
    <property type="entry name" value="30S/40S RIBOSOMAL PROTEIN S3"/>
    <property type="match status" value="1"/>
</dbReference>
<dbReference type="Pfam" id="PF07650">
    <property type="entry name" value="KH_2"/>
    <property type="match status" value="1"/>
</dbReference>
<reference evidence="9" key="2">
    <citation type="journal article" date="2019" name="Mol. Phylogenet. Evol.">
        <title>Reassessment of the classification of bryopsidales (chlorophyta) based on chloroplast phylogenomic analyses.</title>
        <authorList>
            <person name="Cremen M.C."/>
            <person name="Leliaert F."/>
            <person name="West J."/>
            <person name="Lam D.W."/>
            <person name="Shimada S."/>
            <person name="Lopez-Bautista J.M."/>
            <person name="Verbruggen H."/>
        </authorList>
    </citation>
    <scope>NUCLEOTIDE SEQUENCE</scope>
</reference>
<dbReference type="GO" id="GO:0009507">
    <property type="term" value="C:chloroplast"/>
    <property type="evidence" value="ECO:0007669"/>
    <property type="project" value="UniProtKB-SubCell"/>
</dbReference>
<keyword evidence="3 7" id="KW-0694">RNA-binding</keyword>
<geneLocation type="chloroplast" evidence="9"/>
<dbReference type="InterPro" id="IPR005704">
    <property type="entry name" value="Ribosomal_uS3_bac-typ"/>
</dbReference>
<evidence type="ECO:0000256" key="7">
    <source>
        <dbReference type="HAMAP-Rule" id="MF_01309"/>
    </source>
</evidence>
<dbReference type="InterPro" id="IPR001351">
    <property type="entry name" value="Ribosomal_uS3_C"/>
</dbReference>
<sequence length="226" mass="26242">MGQKVHPIGFRLGISKTHLSQWFARKKDYSKYLLEDSFLRKKLKQSYGNAGIEKIEIFRKVENHLELKIHAEKTDILIGKKGENLKKFHQDIKKSIKKYRKSDIKIALYVIGCSQTSASSIADFLIELLEKRIAYRVALNLLLRKKIPKKLLHLKQKSVKIQISGRLNGAEIARREWRRMDEGQGRLPLQTLEANIDYTSKQAHTIYGVLGIKVWVFNTITTKKKE</sequence>
<dbReference type="GO" id="GO:0006412">
    <property type="term" value="P:translation"/>
    <property type="evidence" value="ECO:0007669"/>
    <property type="project" value="UniProtKB-UniRule"/>
</dbReference>
<dbReference type="EMBL" id="MH591084">
    <property type="protein sequence ID" value="AYC63936.1"/>
    <property type="molecule type" value="Genomic_DNA"/>
</dbReference>
<dbReference type="InterPro" id="IPR015946">
    <property type="entry name" value="KH_dom-like_a/b"/>
</dbReference>
<feature type="domain" description="KH type-2" evidence="8">
    <location>
        <begin position="39"/>
        <end position="112"/>
    </location>
</feature>
<evidence type="ECO:0000256" key="6">
    <source>
        <dbReference type="ARBA" id="ARBA00035154"/>
    </source>
</evidence>